<protein>
    <recommendedName>
        <fullName evidence="5">MARVEL domain-containing protein</fullName>
    </recommendedName>
</protein>
<dbReference type="Proteomes" id="UP001388673">
    <property type="component" value="Unassembled WGS sequence"/>
</dbReference>
<feature type="region of interest" description="Disordered" evidence="1">
    <location>
        <begin position="202"/>
        <end position="221"/>
    </location>
</feature>
<feature type="region of interest" description="Disordered" evidence="1">
    <location>
        <begin position="463"/>
        <end position="507"/>
    </location>
</feature>
<keyword evidence="2" id="KW-0472">Membrane</keyword>
<keyword evidence="2" id="KW-0812">Transmembrane</keyword>
<dbReference type="AlphaFoldDB" id="A0AAW0YHB5"/>
<feature type="transmembrane region" description="Helical" evidence="2">
    <location>
        <begin position="367"/>
        <end position="390"/>
    </location>
</feature>
<dbReference type="EMBL" id="JBCAWK010000010">
    <property type="protein sequence ID" value="KAK8847530.1"/>
    <property type="molecule type" value="Genomic_DNA"/>
</dbReference>
<evidence type="ECO:0000313" key="3">
    <source>
        <dbReference type="EMBL" id="KAK8847530.1"/>
    </source>
</evidence>
<feature type="transmembrane region" description="Helical" evidence="2">
    <location>
        <begin position="86"/>
        <end position="108"/>
    </location>
</feature>
<proteinExistence type="predicted"/>
<keyword evidence="4" id="KW-1185">Reference proteome</keyword>
<feature type="transmembrane region" description="Helical" evidence="2">
    <location>
        <begin position="51"/>
        <end position="74"/>
    </location>
</feature>
<feature type="transmembrane region" description="Helical" evidence="2">
    <location>
        <begin position="320"/>
        <end position="346"/>
    </location>
</feature>
<reference evidence="3 4" key="1">
    <citation type="journal article" date="2024" name="bioRxiv">
        <title>Comparative genomics of Cryptococcus and Kwoniella reveals pathogenesis evolution and contrasting karyotype dynamics via intercentromeric recombination or chromosome fusion.</title>
        <authorList>
            <person name="Coelho M.A."/>
            <person name="David-Palma M."/>
            <person name="Shea T."/>
            <person name="Bowers K."/>
            <person name="McGinley-Smith S."/>
            <person name="Mohammad A.W."/>
            <person name="Gnirke A."/>
            <person name="Yurkov A.M."/>
            <person name="Nowrousian M."/>
            <person name="Sun S."/>
            <person name="Cuomo C.A."/>
            <person name="Heitman J."/>
        </authorList>
    </citation>
    <scope>NUCLEOTIDE SEQUENCE [LARGE SCALE GENOMIC DNA]</scope>
    <source>
        <strain evidence="3 4">CBS 13917</strain>
    </source>
</reference>
<evidence type="ECO:0000256" key="1">
    <source>
        <dbReference type="SAM" id="MobiDB-lite"/>
    </source>
</evidence>
<feature type="transmembrane region" description="Helical" evidence="2">
    <location>
        <begin position="128"/>
        <end position="154"/>
    </location>
</feature>
<comment type="caution">
    <text evidence="3">The sequence shown here is derived from an EMBL/GenBank/DDBJ whole genome shotgun (WGS) entry which is preliminary data.</text>
</comment>
<evidence type="ECO:0000313" key="4">
    <source>
        <dbReference type="Proteomes" id="UP001388673"/>
    </source>
</evidence>
<dbReference type="KEGG" id="kne:92182646"/>
<keyword evidence="2" id="KW-1133">Transmembrane helix</keyword>
<organism evidence="3 4">
    <name type="scientific">Kwoniella newhampshirensis</name>
    <dbReference type="NCBI Taxonomy" id="1651941"/>
    <lineage>
        <taxon>Eukaryota</taxon>
        <taxon>Fungi</taxon>
        <taxon>Dikarya</taxon>
        <taxon>Basidiomycota</taxon>
        <taxon>Agaricomycotina</taxon>
        <taxon>Tremellomycetes</taxon>
        <taxon>Tremellales</taxon>
        <taxon>Cryptococcaceae</taxon>
        <taxon>Kwoniella</taxon>
    </lineage>
</organism>
<evidence type="ECO:0008006" key="5">
    <source>
        <dbReference type="Google" id="ProtNLM"/>
    </source>
</evidence>
<dbReference type="RefSeq" id="XP_066801048.1">
    <property type="nucleotide sequence ID" value="XM_066948480.1"/>
</dbReference>
<evidence type="ECO:0000256" key="2">
    <source>
        <dbReference type="SAM" id="Phobius"/>
    </source>
</evidence>
<feature type="transmembrane region" description="Helical" evidence="2">
    <location>
        <begin position="293"/>
        <end position="314"/>
    </location>
</feature>
<dbReference type="GeneID" id="92182646"/>
<gene>
    <name evidence="3" type="ORF">IAR55_005388</name>
</gene>
<sequence>MPSSLLTASQARWALDLLVGTLSGVAIASSAPSAAGGAEMYSGRPGDIRGLIVILGSTGLIGVAVLRTASLLLPRPWRVYIDRLEFTLVSMLWICWTSATMAFSAFTLEQGVCSPTFPEFLLPTCPLLTFDLTLLHLLSTATLALLLVILSAALSPSYYLSMSPSSTSLSESQGISGGAGKGGISQGFVMWELALASPPSSPYLGPSSISTPPTASISTSIKGGRGAIRSYGTPAPTNPLIATSSAYPQLGPGNEESYLTMPGSSAVTTDAVRQSTDMPSPPKKRDKFAEGRVGTYIPLAICSLGVACASIIGIKVGQFAVSGIFIFVVAVLSLLFAIGCIGIHFSQKNIKITDQERRSHLLRHDRAIEVACAVALFVLWPLAAVIYTLFPSTPNRPCSNPAQSAAPPSPGEDLEETIALCYLSWTVVTLSWTASWLMLGRVVGLIFPMPEVDKVTPVLVSTTPAADEEERRSLLRPPTTRNPYEGGVEGVGTSSRSQGPGKRPQVGWGRIVAGEAFELGDADDDGDDDDIE</sequence>
<feature type="transmembrane region" description="Helical" evidence="2">
    <location>
        <begin position="417"/>
        <end position="439"/>
    </location>
</feature>
<accession>A0AAW0YHB5</accession>
<name>A0AAW0YHB5_9TREE</name>